<comment type="similarity">
    <text evidence="1">Belongs to the SIS family. PHI subfamily.</text>
</comment>
<dbReference type="EMBL" id="CP003167">
    <property type="protein sequence ID" value="AGB02057.1"/>
    <property type="molecule type" value="Genomic_DNA"/>
</dbReference>
<evidence type="ECO:0000313" key="4">
    <source>
        <dbReference type="Proteomes" id="UP000010824"/>
    </source>
</evidence>
<dbReference type="STRING" id="593750.Metfor_1005"/>
<keyword evidence="3" id="KW-0413">Isomerase</keyword>
<dbReference type="HOGENOM" id="CLU_094236_1_0_2"/>
<dbReference type="PROSITE" id="PS51464">
    <property type="entry name" value="SIS"/>
    <property type="match status" value="1"/>
</dbReference>
<feature type="domain" description="SIS" evidence="2">
    <location>
        <begin position="34"/>
        <end position="192"/>
    </location>
</feature>
<dbReference type="PANTHER" id="PTHR43443">
    <property type="entry name" value="3-HEXULOSE-6-PHOSPHATE ISOMERASE"/>
    <property type="match status" value="1"/>
</dbReference>
<dbReference type="PANTHER" id="PTHR43443:SF1">
    <property type="entry name" value="3-HEXULOSE-6-PHOSPHATE ISOMERASE"/>
    <property type="match status" value="1"/>
</dbReference>
<reference evidence="3 4" key="2">
    <citation type="journal article" date="2014" name="Genome Announc.">
        <title>Complete Genome Sequence of Methanoregula formicica SMSPT, a Mesophilic Hydrogenotrophic Methanogen Isolated from a Methanogenic Upflow Anaerobic Sludge Blanket Reactor.</title>
        <authorList>
            <person name="Yamamoto K."/>
            <person name="Tamaki H."/>
            <person name="Cadillo-Quiroz H."/>
            <person name="Imachi H."/>
            <person name="Kyrpides N."/>
            <person name="Woyke T."/>
            <person name="Goodwin L."/>
            <person name="Zinder S.H."/>
            <person name="Kamagata Y."/>
            <person name="Liu W.T."/>
        </authorList>
    </citation>
    <scope>NUCLEOTIDE SEQUENCE [LARGE SCALE GENOMIC DNA]</scope>
    <source>
        <strain evidence="4">DSM 22288 / NBRC 105244 / SMSP</strain>
    </source>
</reference>
<dbReference type="InParanoid" id="L0HBD3"/>
<dbReference type="InterPro" id="IPR046348">
    <property type="entry name" value="SIS_dom_sf"/>
</dbReference>
<name>L0HBD3_METFS</name>
<dbReference type="AlphaFoldDB" id="L0HBD3"/>
<protein>
    <submittedName>
        <fullName evidence="3">Putative sugar phosphate isomerase involved in capsule formation</fullName>
    </submittedName>
</protein>
<evidence type="ECO:0000256" key="1">
    <source>
        <dbReference type="ARBA" id="ARBA00009235"/>
    </source>
</evidence>
<evidence type="ECO:0000313" key="3">
    <source>
        <dbReference type="EMBL" id="AGB02057.1"/>
    </source>
</evidence>
<dbReference type="GO" id="GO:0016853">
    <property type="term" value="F:isomerase activity"/>
    <property type="evidence" value="ECO:0007669"/>
    <property type="project" value="UniProtKB-KW"/>
</dbReference>
<dbReference type="KEGG" id="mfo:Metfor_1005"/>
<dbReference type="eggNOG" id="arCOG00068">
    <property type="taxonomic scope" value="Archaea"/>
</dbReference>
<evidence type="ECO:0000259" key="2">
    <source>
        <dbReference type="PROSITE" id="PS51464"/>
    </source>
</evidence>
<reference evidence="4" key="1">
    <citation type="submission" date="2011-12" db="EMBL/GenBank/DDBJ databases">
        <title>Complete sequence of Methanoregula formicicum SMSP.</title>
        <authorList>
            <person name="Lucas S."/>
            <person name="Han J."/>
            <person name="Lapidus A."/>
            <person name="Cheng J.-F."/>
            <person name="Goodwin L."/>
            <person name="Pitluck S."/>
            <person name="Peters L."/>
            <person name="Ovchinnikova G."/>
            <person name="Teshima H."/>
            <person name="Detter J.C."/>
            <person name="Han C."/>
            <person name="Tapia R."/>
            <person name="Land M."/>
            <person name="Hauser L."/>
            <person name="Kyrpides N."/>
            <person name="Ivanova N."/>
            <person name="Pagani I."/>
            <person name="Imachi H."/>
            <person name="Tamaki H."/>
            <person name="Sekiguchi Y."/>
            <person name="Kamagata Y."/>
            <person name="Cadillo-Quiroz H."/>
            <person name="Zinder S."/>
            <person name="Liu W.-T."/>
            <person name="Woyke T."/>
        </authorList>
    </citation>
    <scope>NUCLEOTIDE SEQUENCE [LARGE SCALE GENOMIC DNA]</scope>
    <source>
        <strain evidence="4">DSM 22288 / NBRC 105244 / SMSP</strain>
    </source>
</reference>
<dbReference type="OrthoDB" id="350569at2157"/>
<organism evidence="3 4">
    <name type="scientific">Methanoregula formicica (strain DSM 22288 / NBRC 105244 / SMSP)</name>
    <dbReference type="NCBI Taxonomy" id="593750"/>
    <lineage>
        <taxon>Archaea</taxon>
        <taxon>Methanobacteriati</taxon>
        <taxon>Methanobacteriota</taxon>
        <taxon>Stenosarchaea group</taxon>
        <taxon>Methanomicrobia</taxon>
        <taxon>Methanomicrobiales</taxon>
        <taxon>Methanoregulaceae</taxon>
        <taxon>Methanoregula</taxon>
    </lineage>
</organism>
<dbReference type="FunCoup" id="L0HBD3">
    <property type="interactions" value="129"/>
</dbReference>
<dbReference type="GeneID" id="14310318"/>
<accession>L0HBD3</accession>
<dbReference type="RefSeq" id="WP_015285021.1">
    <property type="nucleotide sequence ID" value="NC_019943.1"/>
</dbReference>
<dbReference type="GO" id="GO:1901135">
    <property type="term" value="P:carbohydrate derivative metabolic process"/>
    <property type="evidence" value="ECO:0007669"/>
    <property type="project" value="InterPro"/>
</dbReference>
<dbReference type="Proteomes" id="UP000010824">
    <property type="component" value="Chromosome"/>
</dbReference>
<proteinExistence type="inferred from homology"/>
<gene>
    <name evidence="3" type="ordered locus">Metfor_1005</name>
</gene>
<dbReference type="GO" id="GO:0097367">
    <property type="term" value="F:carbohydrate derivative binding"/>
    <property type="evidence" value="ECO:0007669"/>
    <property type="project" value="InterPro"/>
</dbReference>
<keyword evidence="4" id="KW-1185">Reference proteome</keyword>
<dbReference type="CDD" id="cd05005">
    <property type="entry name" value="SIS_PHI"/>
    <property type="match status" value="1"/>
</dbReference>
<dbReference type="InterPro" id="IPR001347">
    <property type="entry name" value="SIS_dom"/>
</dbReference>
<dbReference type="InterPro" id="IPR017552">
    <property type="entry name" value="PHI/rmpB"/>
</dbReference>
<dbReference type="Gene3D" id="3.40.50.10490">
    <property type="entry name" value="Glucose-6-phosphate isomerase like protein, domain 1"/>
    <property type="match status" value="1"/>
</dbReference>
<dbReference type="Pfam" id="PF01380">
    <property type="entry name" value="SIS"/>
    <property type="match status" value="1"/>
</dbReference>
<sequence>MTEEFSDIPLFMDQMADSIKKSAAMISREETLAFFNRLLSTQRVYIAGAGRSGIIARAFAMRMLHLGFDVYVVGETITPALRPGDTLVMFSGSGETHTMATFCETVKGLGGIVCLVTASPESTMSRMADCVVNLGDLTGYYHGDTATFEERQVTGQYRSVEASFAPLGTMFETLALVFSDAVISALMEARKEGAFELKKRLSNTE</sequence>
<dbReference type="SUPFAM" id="SSF53697">
    <property type="entry name" value="SIS domain"/>
    <property type="match status" value="1"/>
</dbReference>